<dbReference type="AlphaFoldDB" id="A0A7Z0ILZ6"/>
<evidence type="ECO:0000256" key="4">
    <source>
        <dbReference type="ARBA" id="ARBA00022741"/>
    </source>
</evidence>
<evidence type="ECO:0000313" key="20">
    <source>
        <dbReference type="EMBL" id="NYI72125.1"/>
    </source>
</evidence>
<sequence length="700" mass="79019">MRPAAELKRQVAPLKVESEFDPAGDQPAAIADLERRINAGEQDVVLLGATGTGKTATIAWLAERLQRPILVMQPNKTLAAQFANELRQLFPKNAVEYFVSYYDYYQPEAYVPQTDTYIEKDSSLNEEVERLRHSATNSLLTRRDVIVVATVSAIYGLGSAQEYLDRMVTVRVGDTIDRDRLLRDLVNIQYTRNDVAGTRGTFRVRGDTLEVFPKYEEMAVRIELFGDEVERLMTMHPLTGEVISEDEEIHLMPASHYVAGPERMERAIRGIEAELEERLAELEGEQKLLEAQRLRMRTTYDIEMMRQIGTASGIENYSRHIDGRAPGSPPNCLLDYFPDDFVLVIDESHVTVPQIGGMYEGDMSRKRTLVEHGFRLPSAMDNRPLTFEEFSDRIGQTVYLSATPGDYEIARSDGHVEQIIRPTGLVDPEVVVKPTKGQIDDLMAEIKARAERNERVLVTTLTKKMAEDLTDYLLENGVRTRYLHSEVDTLRRVELLRELRMGEYDVLVGINLLREGLDLPEVSLVAILDADKEGFLRSDKSLIQTIGRAARNVAGQVHMYADKITPSMAAAIDETNRRRELQAAYNAEHGIDPQPLRKKIADITDMLAREDADTSKLLAEYSGQGKGRQRVKSPVPRDVDRVSSRDLTDLPATELADLVTELTDQMNAAAAELQFEVAARLRDEISDLKKHLRQHLEATR</sequence>
<dbReference type="InterPro" id="IPR036876">
    <property type="entry name" value="UVR_dom_sf"/>
</dbReference>
<dbReference type="SMART" id="SM00490">
    <property type="entry name" value="HELICc"/>
    <property type="match status" value="1"/>
</dbReference>
<evidence type="ECO:0000256" key="3">
    <source>
        <dbReference type="ARBA" id="ARBA00022490"/>
    </source>
</evidence>
<comment type="subcellular location">
    <subcellularLocation>
        <location evidence="1 13 14">Cytoplasm</location>
    </subcellularLocation>
</comment>
<feature type="region of interest" description="Disordered" evidence="16">
    <location>
        <begin position="622"/>
        <end position="642"/>
    </location>
</feature>
<dbReference type="SUPFAM" id="SSF46600">
    <property type="entry name" value="C-terminal UvrC-binding domain of UvrB"/>
    <property type="match status" value="1"/>
</dbReference>
<dbReference type="Pfam" id="PF02151">
    <property type="entry name" value="UVR"/>
    <property type="match status" value="1"/>
</dbReference>
<dbReference type="InterPro" id="IPR014001">
    <property type="entry name" value="Helicase_ATP-bd"/>
</dbReference>
<dbReference type="Pfam" id="PF00271">
    <property type="entry name" value="Helicase_C"/>
    <property type="match status" value="1"/>
</dbReference>
<dbReference type="Proteomes" id="UP000527616">
    <property type="component" value="Unassembled WGS sequence"/>
</dbReference>
<protein>
    <recommendedName>
        <fullName evidence="12 13">UvrABC system protein B</fullName>
        <shortName evidence="13">Protein UvrB</shortName>
    </recommendedName>
    <alternativeName>
        <fullName evidence="13">Excinuclease ABC subunit B</fullName>
    </alternativeName>
</protein>
<dbReference type="GO" id="GO:0005737">
    <property type="term" value="C:cytoplasm"/>
    <property type="evidence" value="ECO:0007669"/>
    <property type="project" value="UniProtKB-SubCell"/>
</dbReference>
<evidence type="ECO:0000313" key="21">
    <source>
        <dbReference type="Proteomes" id="UP000527616"/>
    </source>
</evidence>
<evidence type="ECO:0000256" key="16">
    <source>
        <dbReference type="SAM" id="MobiDB-lite"/>
    </source>
</evidence>
<dbReference type="HAMAP" id="MF_00204">
    <property type="entry name" value="UvrB"/>
    <property type="match status" value="1"/>
</dbReference>
<accession>A0A7Z0ILZ6</accession>
<dbReference type="SMART" id="SM00487">
    <property type="entry name" value="DEXDc"/>
    <property type="match status" value="1"/>
</dbReference>
<keyword evidence="4 13" id="KW-0547">Nucleotide-binding</keyword>
<comment type="function">
    <text evidence="13">The UvrABC repair system catalyzes the recognition and processing of DNA lesions. A damage recognition complex composed of 2 UvrA and 2 UvrB subunits scans DNA for abnormalities. Upon binding of the UvrA(2)B(2) complex to a putative damaged site, the DNA wraps around one UvrB monomer. DNA wrap is dependent on ATP binding by UvrB and probably causes local melting of the DNA helix, facilitating insertion of UvrB beta-hairpin between the DNA strands. Then UvrB probes one DNA strand for the presence of a lesion. If a lesion is found the UvrA subunits dissociate and the UvrB-DNA preincision complex is formed. This complex is subsequently bound by UvrC and the second UvrB is released. If no lesion is found, the DNA wraps around the other UvrB subunit that will check the other stand for damage.</text>
</comment>
<dbReference type="InterPro" id="IPR001943">
    <property type="entry name" value="UVR_dom"/>
</dbReference>
<feature type="coiled-coil region" evidence="15">
    <location>
        <begin position="272"/>
        <end position="299"/>
    </location>
</feature>
<dbReference type="PANTHER" id="PTHR24029:SF0">
    <property type="entry name" value="UVRABC SYSTEM PROTEIN B"/>
    <property type="match status" value="1"/>
</dbReference>
<dbReference type="InterPro" id="IPR004807">
    <property type="entry name" value="UvrB"/>
</dbReference>
<keyword evidence="21" id="KW-1185">Reference proteome</keyword>
<dbReference type="CDD" id="cd17916">
    <property type="entry name" value="DEXHc_UvrB"/>
    <property type="match status" value="1"/>
</dbReference>
<evidence type="ECO:0000256" key="1">
    <source>
        <dbReference type="ARBA" id="ARBA00004496"/>
    </source>
</evidence>
<name>A0A7Z0ILZ6_9ACTN</name>
<feature type="domain" description="Helicase ATP-binding" evidence="18">
    <location>
        <begin position="35"/>
        <end position="188"/>
    </location>
</feature>
<evidence type="ECO:0000259" key="19">
    <source>
        <dbReference type="PROSITE" id="PS51194"/>
    </source>
</evidence>
<evidence type="ECO:0000256" key="13">
    <source>
        <dbReference type="HAMAP-Rule" id="MF_00204"/>
    </source>
</evidence>
<keyword evidence="15" id="KW-0175">Coiled coil</keyword>
<keyword evidence="10 13" id="KW-0742">SOS response</keyword>
<dbReference type="Gene3D" id="4.10.860.10">
    <property type="entry name" value="UVR domain"/>
    <property type="match status" value="1"/>
</dbReference>
<evidence type="ECO:0000259" key="18">
    <source>
        <dbReference type="PROSITE" id="PS51192"/>
    </source>
</evidence>
<dbReference type="SUPFAM" id="SSF52540">
    <property type="entry name" value="P-loop containing nucleoside triphosphate hydrolases"/>
    <property type="match status" value="2"/>
</dbReference>
<evidence type="ECO:0000256" key="12">
    <source>
        <dbReference type="ARBA" id="ARBA00029504"/>
    </source>
</evidence>
<dbReference type="CDD" id="cd18790">
    <property type="entry name" value="SF2_C_UvrB"/>
    <property type="match status" value="1"/>
</dbReference>
<evidence type="ECO:0000256" key="5">
    <source>
        <dbReference type="ARBA" id="ARBA00022763"/>
    </source>
</evidence>
<keyword evidence="6 13" id="KW-0228">DNA excision</keyword>
<dbReference type="GO" id="GO:0016887">
    <property type="term" value="F:ATP hydrolysis activity"/>
    <property type="evidence" value="ECO:0007669"/>
    <property type="project" value="InterPro"/>
</dbReference>
<dbReference type="PROSITE" id="PS51194">
    <property type="entry name" value="HELICASE_CTER"/>
    <property type="match status" value="1"/>
</dbReference>
<keyword evidence="5 13" id="KW-0227">DNA damage</keyword>
<dbReference type="InterPro" id="IPR006935">
    <property type="entry name" value="Helicase/UvrB_N"/>
</dbReference>
<keyword evidence="3 13" id="KW-0963">Cytoplasm</keyword>
<evidence type="ECO:0000256" key="6">
    <source>
        <dbReference type="ARBA" id="ARBA00022769"/>
    </source>
</evidence>
<gene>
    <name evidence="13" type="primary">uvrB</name>
    <name evidence="20" type="ORF">GGQ54_002685</name>
</gene>
<evidence type="ECO:0000256" key="10">
    <source>
        <dbReference type="ARBA" id="ARBA00023236"/>
    </source>
</evidence>
<dbReference type="NCBIfam" id="NF003673">
    <property type="entry name" value="PRK05298.1"/>
    <property type="match status" value="1"/>
</dbReference>
<dbReference type="GO" id="GO:0009381">
    <property type="term" value="F:excinuclease ABC activity"/>
    <property type="evidence" value="ECO:0007669"/>
    <property type="project" value="UniProtKB-UniRule"/>
</dbReference>
<evidence type="ECO:0000256" key="14">
    <source>
        <dbReference type="RuleBase" id="RU003587"/>
    </source>
</evidence>
<feature type="domain" description="Helicase C-terminal" evidence="19">
    <location>
        <begin position="438"/>
        <end position="604"/>
    </location>
</feature>
<comment type="subunit">
    <text evidence="11 13 14">Forms a heterotetramer with UvrA during the search for lesions. Interacts with UvrC in an incision complex.</text>
</comment>
<evidence type="ECO:0000256" key="7">
    <source>
        <dbReference type="ARBA" id="ARBA00022840"/>
    </source>
</evidence>
<comment type="similarity">
    <text evidence="2 13 14">Belongs to the UvrB family.</text>
</comment>
<feature type="short sequence motif" description="Beta-hairpin" evidence="13">
    <location>
        <begin position="101"/>
        <end position="124"/>
    </location>
</feature>
<comment type="domain">
    <text evidence="13">The beta-hairpin motif is involved in DNA binding.</text>
</comment>
<evidence type="ECO:0000256" key="11">
    <source>
        <dbReference type="ARBA" id="ARBA00026033"/>
    </source>
</evidence>
<dbReference type="InterPro" id="IPR041471">
    <property type="entry name" value="UvrB_inter"/>
</dbReference>
<dbReference type="Pfam" id="PF12344">
    <property type="entry name" value="UvrB"/>
    <property type="match status" value="1"/>
</dbReference>
<evidence type="ECO:0000256" key="15">
    <source>
        <dbReference type="SAM" id="Coils"/>
    </source>
</evidence>
<dbReference type="EMBL" id="JACBZS010000001">
    <property type="protein sequence ID" value="NYI72125.1"/>
    <property type="molecule type" value="Genomic_DNA"/>
</dbReference>
<keyword evidence="9 13" id="KW-0234">DNA repair</keyword>
<dbReference type="InterPro" id="IPR024759">
    <property type="entry name" value="UvrB_YAD/RRR_dom"/>
</dbReference>
<dbReference type="PROSITE" id="PS51192">
    <property type="entry name" value="HELICASE_ATP_BIND_1"/>
    <property type="match status" value="1"/>
</dbReference>
<dbReference type="Gene3D" id="3.40.50.300">
    <property type="entry name" value="P-loop containing nucleotide triphosphate hydrolases"/>
    <property type="match status" value="3"/>
</dbReference>
<keyword evidence="7 13" id="KW-0067">ATP-binding</keyword>
<feature type="binding site" evidence="13">
    <location>
        <begin position="48"/>
        <end position="55"/>
    </location>
    <ligand>
        <name>ATP</name>
        <dbReference type="ChEBI" id="CHEBI:30616"/>
    </ligand>
</feature>
<dbReference type="GO" id="GO:0005524">
    <property type="term" value="F:ATP binding"/>
    <property type="evidence" value="ECO:0007669"/>
    <property type="project" value="UniProtKB-UniRule"/>
</dbReference>
<proteinExistence type="inferred from homology"/>
<dbReference type="InterPro" id="IPR027417">
    <property type="entry name" value="P-loop_NTPase"/>
</dbReference>
<dbReference type="InterPro" id="IPR001650">
    <property type="entry name" value="Helicase_C-like"/>
</dbReference>
<evidence type="ECO:0000256" key="2">
    <source>
        <dbReference type="ARBA" id="ARBA00008533"/>
    </source>
</evidence>
<comment type="caution">
    <text evidence="20">The sequence shown here is derived from an EMBL/GenBank/DDBJ whole genome shotgun (WGS) entry which is preliminary data.</text>
</comment>
<dbReference type="GO" id="GO:0006289">
    <property type="term" value="P:nucleotide-excision repair"/>
    <property type="evidence" value="ECO:0007669"/>
    <property type="project" value="UniProtKB-UniRule"/>
</dbReference>
<feature type="domain" description="UVR" evidence="17">
    <location>
        <begin position="656"/>
        <end position="691"/>
    </location>
</feature>
<dbReference type="PANTHER" id="PTHR24029">
    <property type="entry name" value="UVRABC SYSTEM PROTEIN B"/>
    <property type="match status" value="1"/>
</dbReference>
<keyword evidence="8 13" id="KW-0267">Excision nuclease</keyword>
<dbReference type="Pfam" id="PF04851">
    <property type="entry name" value="ResIII"/>
    <property type="match status" value="1"/>
</dbReference>
<dbReference type="RefSeq" id="WP_179445860.1">
    <property type="nucleotide sequence ID" value="NZ_JACBZS010000001.1"/>
</dbReference>
<evidence type="ECO:0000256" key="8">
    <source>
        <dbReference type="ARBA" id="ARBA00022881"/>
    </source>
</evidence>
<organism evidence="20 21">
    <name type="scientific">Naumannella cuiyingiana</name>
    <dbReference type="NCBI Taxonomy" id="1347891"/>
    <lineage>
        <taxon>Bacteria</taxon>
        <taxon>Bacillati</taxon>
        <taxon>Actinomycetota</taxon>
        <taxon>Actinomycetes</taxon>
        <taxon>Propionibacteriales</taxon>
        <taxon>Propionibacteriaceae</taxon>
        <taxon>Naumannella</taxon>
    </lineage>
</organism>
<dbReference type="FunFam" id="4.10.860.10:FF:000009">
    <property type="entry name" value="UvrABC system protein B"/>
    <property type="match status" value="1"/>
</dbReference>
<dbReference type="PROSITE" id="PS50151">
    <property type="entry name" value="UVR"/>
    <property type="match status" value="1"/>
</dbReference>
<dbReference type="Pfam" id="PF17757">
    <property type="entry name" value="UvrB_inter"/>
    <property type="match status" value="1"/>
</dbReference>
<evidence type="ECO:0000259" key="17">
    <source>
        <dbReference type="PROSITE" id="PS50151"/>
    </source>
</evidence>
<dbReference type="NCBIfam" id="TIGR00631">
    <property type="entry name" value="uvrb"/>
    <property type="match status" value="1"/>
</dbReference>
<reference evidence="20 21" key="1">
    <citation type="submission" date="2020-07" db="EMBL/GenBank/DDBJ databases">
        <title>Sequencing the genomes of 1000 actinobacteria strains.</title>
        <authorList>
            <person name="Klenk H.-P."/>
        </authorList>
    </citation>
    <scope>NUCLEOTIDE SEQUENCE [LARGE SCALE GENOMIC DNA]</scope>
    <source>
        <strain evidence="20 21">DSM 103164</strain>
    </source>
</reference>
<dbReference type="GO" id="GO:0003677">
    <property type="term" value="F:DNA binding"/>
    <property type="evidence" value="ECO:0007669"/>
    <property type="project" value="UniProtKB-UniRule"/>
</dbReference>
<dbReference type="GO" id="GO:0009432">
    <property type="term" value="P:SOS response"/>
    <property type="evidence" value="ECO:0007669"/>
    <property type="project" value="UniProtKB-UniRule"/>
</dbReference>
<dbReference type="GO" id="GO:0009380">
    <property type="term" value="C:excinuclease repair complex"/>
    <property type="evidence" value="ECO:0007669"/>
    <property type="project" value="InterPro"/>
</dbReference>
<evidence type="ECO:0000256" key="9">
    <source>
        <dbReference type="ARBA" id="ARBA00023204"/>
    </source>
</evidence>